<comment type="caution">
    <text evidence="4">The sequence shown here is derived from an EMBL/GenBank/DDBJ whole genome shotgun (WGS) entry which is preliminary data.</text>
</comment>
<name>A0ABR2DEI8_9ROSI</name>
<evidence type="ECO:0000256" key="3">
    <source>
        <dbReference type="SAM" id="Phobius"/>
    </source>
</evidence>
<gene>
    <name evidence="4" type="ORF">V6N12_043162</name>
</gene>
<dbReference type="PANTHER" id="PTHR43285:SF2">
    <property type="entry name" value="ANTHRANILATE PHOSPHORIBOSYLTRANSFERASE"/>
    <property type="match status" value="1"/>
</dbReference>
<proteinExistence type="predicted"/>
<accession>A0ABR2DEI8</accession>
<sequence>MASTTTFWHERALVVHSEGLDEMSPLENDFRTAEKINIWTEDLRGGGKDYNADVLKRILSGETWVALARETQLSGKDLKKLNAWIDVATTKKLAARLVASALFLIALIVVQLDSQSYRFIDVMFCQTRNNLFGIQ</sequence>
<dbReference type="InterPro" id="IPR005940">
    <property type="entry name" value="Anthranilate_Pribosyl_Tfrase"/>
</dbReference>
<evidence type="ECO:0000256" key="1">
    <source>
        <dbReference type="ARBA" id="ARBA00022676"/>
    </source>
</evidence>
<dbReference type="InterPro" id="IPR035902">
    <property type="entry name" value="Nuc_phospho_transferase"/>
</dbReference>
<organism evidence="4 5">
    <name type="scientific">Hibiscus sabdariffa</name>
    <name type="common">roselle</name>
    <dbReference type="NCBI Taxonomy" id="183260"/>
    <lineage>
        <taxon>Eukaryota</taxon>
        <taxon>Viridiplantae</taxon>
        <taxon>Streptophyta</taxon>
        <taxon>Embryophyta</taxon>
        <taxon>Tracheophyta</taxon>
        <taxon>Spermatophyta</taxon>
        <taxon>Magnoliopsida</taxon>
        <taxon>eudicotyledons</taxon>
        <taxon>Gunneridae</taxon>
        <taxon>Pentapetalae</taxon>
        <taxon>rosids</taxon>
        <taxon>malvids</taxon>
        <taxon>Malvales</taxon>
        <taxon>Malvaceae</taxon>
        <taxon>Malvoideae</taxon>
        <taxon>Hibiscus</taxon>
    </lineage>
</organism>
<keyword evidence="1" id="KW-0328">Glycosyltransferase</keyword>
<keyword evidence="3" id="KW-0472">Membrane</keyword>
<feature type="transmembrane region" description="Helical" evidence="3">
    <location>
        <begin position="93"/>
        <end position="112"/>
    </location>
</feature>
<evidence type="ECO:0000313" key="5">
    <source>
        <dbReference type="Proteomes" id="UP001472677"/>
    </source>
</evidence>
<dbReference type="EMBL" id="JBBPBM010000028">
    <property type="protein sequence ID" value="KAK8536977.1"/>
    <property type="molecule type" value="Genomic_DNA"/>
</dbReference>
<evidence type="ECO:0000256" key="2">
    <source>
        <dbReference type="ARBA" id="ARBA00022679"/>
    </source>
</evidence>
<keyword evidence="5" id="KW-1185">Reference proteome</keyword>
<dbReference type="Proteomes" id="UP001472677">
    <property type="component" value="Unassembled WGS sequence"/>
</dbReference>
<dbReference type="PANTHER" id="PTHR43285">
    <property type="entry name" value="ANTHRANILATE PHOSPHORIBOSYLTRANSFERASE"/>
    <property type="match status" value="1"/>
</dbReference>
<evidence type="ECO:0000313" key="4">
    <source>
        <dbReference type="EMBL" id="KAK8536977.1"/>
    </source>
</evidence>
<keyword evidence="3" id="KW-0812">Transmembrane</keyword>
<reference evidence="4 5" key="1">
    <citation type="journal article" date="2024" name="G3 (Bethesda)">
        <title>Genome assembly of Hibiscus sabdariffa L. provides insights into metabolisms of medicinal natural products.</title>
        <authorList>
            <person name="Kim T."/>
        </authorList>
    </citation>
    <scope>NUCLEOTIDE SEQUENCE [LARGE SCALE GENOMIC DNA]</scope>
    <source>
        <strain evidence="4">TK-2024</strain>
        <tissue evidence="4">Old leaves</tissue>
    </source>
</reference>
<keyword evidence="3" id="KW-1133">Transmembrane helix</keyword>
<keyword evidence="2" id="KW-0808">Transferase</keyword>
<dbReference type="SUPFAM" id="SSF52418">
    <property type="entry name" value="Nucleoside phosphorylase/phosphoribosyltransferase catalytic domain"/>
    <property type="match status" value="1"/>
</dbReference>
<protein>
    <submittedName>
        <fullName evidence="4">Uncharacterized protein</fullName>
    </submittedName>
</protein>